<keyword evidence="3" id="KW-1185">Reference proteome</keyword>
<dbReference type="PANTHER" id="PTHR35813">
    <property type="entry name" value="INNER MEMBRANE PROTEIN YBAN"/>
    <property type="match status" value="1"/>
</dbReference>
<evidence type="ECO:0000313" key="3">
    <source>
        <dbReference type="Proteomes" id="UP000287447"/>
    </source>
</evidence>
<name>A0A437QLA7_9PROT</name>
<dbReference type="EMBL" id="SADE01000003">
    <property type="protein sequence ID" value="RVU35262.1"/>
    <property type="molecule type" value="Genomic_DNA"/>
</dbReference>
<evidence type="ECO:0000313" key="2">
    <source>
        <dbReference type="EMBL" id="RVU35262.1"/>
    </source>
</evidence>
<dbReference type="PANTHER" id="PTHR35813:SF1">
    <property type="entry name" value="INNER MEMBRANE PROTEIN YBAN"/>
    <property type="match status" value="1"/>
</dbReference>
<feature type="transmembrane region" description="Helical" evidence="1">
    <location>
        <begin position="111"/>
        <end position="129"/>
    </location>
</feature>
<dbReference type="Pfam" id="PF04304">
    <property type="entry name" value="DUF454"/>
    <property type="match status" value="1"/>
</dbReference>
<comment type="caution">
    <text evidence="2">The sequence shown here is derived from an EMBL/GenBank/DDBJ whole genome shotgun (WGS) entry which is preliminary data.</text>
</comment>
<feature type="transmembrane region" description="Helical" evidence="1">
    <location>
        <begin position="85"/>
        <end position="105"/>
    </location>
</feature>
<sequence>MPDIRPQSKVHPKVTHRVIFLCLGLVALGLGLLGVFLPLLPTTPFLIVAAWGFARSSQKLHDWLYDHPRFGTLLRDWDSHRVIPVWGKVCAVSAMTASFLYMALYRDMPPWLLAVTGVVLLSVAAYVVSKPGRKPSTDRG</sequence>
<dbReference type="AlphaFoldDB" id="A0A437QLA7"/>
<feature type="transmembrane region" description="Helical" evidence="1">
    <location>
        <begin position="18"/>
        <end position="51"/>
    </location>
</feature>
<accession>A0A437QLA7</accession>
<keyword evidence="1" id="KW-0812">Transmembrane</keyword>
<keyword evidence="1" id="KW-1133">Transmembrane helix</keyword>
<evidence type="ECO:0000256" key="1">
    <source>
        <dbReference type="SAM" id="Phobius"/>
    </source>
</evidence>
<proteinExistence type="predicted"/>
<dbReference type="OrthoDB" id="9816293at2"/>
<protein>
    <submittedName>
        <fullName evidence="2">DUF454 domain-containing protein</fullName>
    </submittedName>
</protein>
<gene>
    <name evidence="2" type="ORF">EOI86_17945</name>
</gene>
<keyword evidence="1" id="KW-0472">Membrane</keyword>
<dbReference type="Proteomes" id="UP000287447">
    <property type="component" value="Unassembled WGS sequence"/>
</dbReference>
<dbReference type="InterPro" id="IPR007401">
    <property type="entry name" value="DUF454"/>
</dbReference>
<organism evidence="2 3">
    <name type="scientific">Hwanghaeella grinnelliae</name>
    <dbReference type="NCBI Taxonomy" id="2500179"/>
    <lineage>
        <taxon>Bacteria</taxon>
        <taxon>Pseudomonadati</taxon>
        <taxon>Pseudomonadota</taxon>
        <taxon>Alphaproteobacteria</taxon>
        <taxon>Rhodospirillales</taxon>
        <taxon>Rhodospirillaceae</taxon>
        <taxon>Hwanghaeella</taxon>
    </lineage>
</organism>
<reference evidence="3" key="1">
    <citation type="submission" date="2019-01" db="EMBL/GenBank/DDBJ databases">
        <title>Gri0909 isolated from a small marine red alga.</title>
        <authorList>
            <person name="Kim J."/>
            <person name="Jeong S.E."/>
            <person name="Jeon C.O."/>
        </authorList>
    </citation>
    <scope>NUCLEOTIDE SEQUENCE [LARGE SCALE GENOMIC DNA]</scope>
    <source>
        <strain evidence="3">Gri0909</strain>
    </source>
</reference>
<dbReference type="PIRSF" id="PIRSF016789">
    <property type="entry name" value="DUF454"/>
    <property type="match status" value="1"/>
</dbReference>
<dbReference type="GO" id="GO:0005886">
    <property type="term" value="C:plasma membrane"/>
    <property type="evidence" value="ECO:0007669"/>
    <property type="project" value="TreeGrafter"/>
</dbReference>